<keyword evidence="19" id="KW-1185">Reference proteome</keyword>
<evidence type="ECO:0000256" key="11">
    <source>
        <dbReference type="ARBA" id="ARBA00022989"/>
    </source>
</evidence>
<dbReference type="SUPFAM" id="SSF55874">
    <property type="entry name" value="ATPase domain of HSP90 chaperone/DNA topoisomerase II/histidine kinase"/>
    <property type="match status" value="1"/>
</dbReference>
<evidence type="ECO:0000256" key="12">
    <source>
        <dbReference type="ARBA" id="ARBA00023012"/>
    </source>
</evidence>
<evidence type="ECO:0000256" key="7">
    <source>
        <dbReference type="ARBA" id="ARBA00022692"/>
    </source>
</evidence>
<dbReference type="Gene3D" id="3.30.565.10">
    <property type="entry name" value="Histidine kinase-like ATPase, C-terminal domain"/>
    <property type="match status" value="1"/>
</dbReference>
<keyword evidence="11 15" id="KW-1133">Transmembrane helix</keyword>
<protein>
    <recommendedName>
        <fullName evidence="3">histidine kinase</fullName>
        <ecNumber evidence="3">2.7.13.3</ecNumber>
    </recommendedName>
</protein>
<evidence type="ECO:0000256" key="1">
    <source>
        <dbReference type="ARBA" id="ARBA00000085"/>
    </source>
</evidence>
<dbReference type="PROSITE" id="PS50109">
    <property type="entry name" value="HIS_KIN"/>
    <property type="match status" value="1"/>
</dbReference>
<evidence type="ECO:0000256" key="9">
    <source>
        <dbReference type="ARBA" id="ARBA00022777"/>
    </source>
</evidence>
<evidence type="ECO:0000256" key="2">
    <source>
        <dbReference type="ARBA" id="ARBA00004651"/>
    </source>
</evidence>
<keyword evidence="6" id="KW-0808">Transferase</keyword>
<evidence type="ECO:0000313" key="18">
    <source>
        <dbReference type="EMBL" id="MBU9723446.1"/>
    </source>
</evidence>
<dbReference type="InterPro" id="IPR003594">
    <property type="entry name" value="HATPase_dom"/>
</dbReference>
<sequence length="367" mass="42088">MTIKKRLILSNIGMIIIPIVAFLAIEIMLGYIFYLWVGGAIRDNLELFLSLRIIGMLLVIIVTNGMLTYFVSQSIIRPIQELMNAAKEISNGNLDYKMEVNNKKDELDQLTADFEAMRLKLKKAQELQNIYEENQKELIASISHDLKTPITSIRGYVKGIQDGVANTPDKLDRYMKTIDQKAQGMNQLIEELFLYSKLDLQSVPFDFEELDLNAYLKDYIEEINFDLEKEGVAVTYNKNEGDVYTVYADRDKIKRVLDNIIQNSLRYMNKEIKQLKISLVEEDVQVLVEIMDNGIGIKEDLLPFIFDRFYRIDSSRSLETGGSGLGLAIVKKIVEEHRGTIWAQSRLGEGTSVIFTLPKPTKEDNYE</sequence>
<keyword evidence="9 18" id="KW-0418">Kinase</keyword>
<keyword evidence="13 15" id="KW-0472">Membrane</keyword>
<dbReference type="SUPFAM" id="SSF158472">
    <property type="entry name" value="HAMP domain-like"/>
    <property type="match status" value="1"/>
</dbReference>
<feature type="domain" description="Histidine kinase" evidence="16">
    <location>
        <begin position="141"/>
        <end position="361"/>
    </location>
</feature>
<evidence type="ECO:0000256" key="8">
    <source>
        <dbReference type="ARBA" id="ARBA00022741"/>
    </source>
</evidence>
<evidence type="ECO:0000259" key="17">
    <source>
        <dbReference type="PROSITE" id="PS50885"/>
    </source>
</evidence>
<comment type="subcellular location">
    <subcellularLocation>
        <location evidence="2">Cell membrane</location>
        <topology evidence="2">Multi-pass membrane protein</topology>
    </subcellularLocation>
</comment>
<evidence type="ECO:0000256" key="15">
    <source>
        <dbReference type="SAM" id="Phobius"/>
    </source>
</evidence>
<dbReference type="SUPFAM" id="SSF47384">
    <property type="entry name" value="Homodimeric domain of signal transducing histidine kinase"/>
    <property type="match status" value="1"/>
</dbReference>
<dbReference type="Gene3D" id="6.10.340.10">
    <property type="match status" value="1"/>
</dbReference>
<dbReference type="PRINTS" id="PR00344">
    <property type="entry name" value="BCTRLSENSOR"/>
</dbReference>
<organism evidence="18 19">
    <name type="scientific">Evansella alkalicola</name>
    <dbReference type="NCBI Taxonomy" id="745819"/>
    <lineage>
        <taxon>Bacteria</taxon>
        <taxon>Bacillati</taxon>
        <taxon>Bacillota</taxon>
        <taxon>Bacilli</taxon>
        <taxon>Bacillales</taxon>
        <taxon>Bacillaceae</taxon>
        <taxon>Evansella</taxon>
    </lineage>
</organism>
<keyword evidence="5" id="KW-0597">Phosphoprotein</keyword>
<dbReference type="PANTHER" id="PTHR45528:SF1">
    <property type="entry name" value="SENSOR HISTIDINE KINASE CPXA"/>
    <property type="match status" value="1"/>
</dbReference>
<reference evidence="18 19" key="1">
    <citation type="submission" date="2021-06" db="EMBL/GenBank/DDBJ databases">
        <title>Bacillus sp. RD4P76, an endophyte from a halophyte.</title>
        <authorList>
            <person name="Sun J.-Q."/>
        </authorList>
    </citation>
    <scope>NUCLEOTIDE SEQUENCE [LARGE SCALE GENOMIC DNA]</scope>
    <source>
        <strain evidence="18 19">JCM 17098</strain>
    </source>
</reference>
<dbReference type="GO" id="GO:0016301">
    <property type="term" value="F:kinase activity"/>
    <property type="evidence" value="ECO:0007669"/>
    <property type="project" value="UniProtKB-KW"/>
</dbReference>
<dbReference type="InterPro" id="IPR050398">
    <property type="entry name" value="HssS/ArlS-like"/>
</dbReference>
<dbReference type="CDD" id="cd06225">
    <property type="entry name" value="HAMP"/>
    <property type="match status" value="1"/>
</dbReference>
<feature type="transmembrane region" description="Helical" evidence="15">
    <location>
        <begin position="49"/>
        <end position="71"/>
    </location>
</feature>
<dbReference type="SMART" id="SM00388">
    <property type="entry name" value="HisKA"/>
    <property type="match status" value="1"/>
</dbReference>
<dbReference type="SMART" id="SM00304">
    <property type="entry name" value="HAMP"/>
    <property type="match status" value="1"/>
</dbReference>
<dbReference type="InterPro" id="IPR003661">
    <property type="entry name" value="HisK_dim/P_dom"/>
</dbReference>
<dbReference type="CDD" id="cd00075">
    <property type="entry name" value="HATPase"/>
    <property type="match status" value="1"/>
</dbReference>
<evidence type="ECO:0000259" key="16">
    <source>
        <dbReference type="PROSITE" id="PS50109"/>
    </source>
</evidence>
<evidence type="ECO:0000256" key="13">
    <source>
        <dbReference type="ARBA" id="ARBA00023136"/>
    </source>
</evidence>
<dbReference type="InterPro" id="IPR004358">
    <property type="entry name" value="Sig_transdc_His_kin-like_C"/>
</dbReference>
<evidence type="ECO:0000256" key="5">
    <source>
        <dbReference type="ARBA" id="ARBA00022553"/>
    </source>
</evidence>
<dbReference type="InterPro" id="IPR003660">
    <property type="entry name" value="HAMP_dom"/>
</dbReference>
<accession>A0ABS6JXX2</accession>
<proteinExistence type="predicted"/>
<feature type="coiled-coil region" evidence="14">
    <location>
        <begin position="93"/>
        <end position="137"/>
    </location>
</feature>
<dbReference type="RefSeq" id="WP_088073362.1">
    <property type="nucleotide sequence ID" value="NZ_JAHQCR010000077.1"/>
</dbReference>
<keyword evidence="12" id="KW-0902">Two-component regulatory system</keyword>
<evidence type="ECO:0000256" key="4">
    <source>
        <dbReference type="ARBA" id="ARBA00022475"/>
    </source>
</evidence>
<evidence type="ECO:0000256" key="3">
    <source>
        <dbReference type="ARBA" id="ARBA00012438"/>
    </source>
</evidence>
<dbReference type="Pfam" id="PF02518">
    <property type="entry name" value="HATPase_c"/>
    <property type="match status" value="1"/>
</dbReference>
<comment type="caution">
    <text evidence="18">The sequence shown here is derived from an EMBL/GenBank/DDBJ whole genome shotgun (WGS) entry which is preliminary data.</text>
</comment>
<keyword evidence="14" id="KW-0175">Coiled coil</keyword>
<name>A0ABS6JXX2_9BACI</name>
<dbReference type="CDD" id="cd00082">
    <property type="entry name" value="HisKA"/>
    <property type="match status" value="1"/>
</dbReference>
<dbReference type="PROSITE" id="PS50885">
    <property type="entry name" value="HAMP"/>
    <property type="match status" value="1"/>
</dbReference>
<keyword evidence="10" id="KW-0067">ATP-binding</keyword>
<keyword evidence="7 15" id="KW-0812">Transmembrane</keyword>
<dbReference type="Pfam" id="PF00672">
    <property type="entry name" value="HAMP"/>
    <property type="match status" value="1"/>
</dbReference>
<feature type="transmembrane region" description="Helical" evidence="15">
    <location>
        <begin position="12"/>
        <end position="37"/>
    </location>
</feature>
<evidence type="ECO:0000313" key="19">
    <source>
        <dbReference type="Proteomes" id="UP000790580"/>
    </source>
</evidence>
<dbReference type="EMBL" id="JAHQCR010000077">
    <property type="protein sequence ID" value="MBU9723446.1"/>
    <property type="molecule type" value="Genomic_DNA"/>
</dbReference>
<keyword evidence="4" id="KW-1003">Cell membrane</keyword>
<dbReference type="InterPro" id="IPR036097">
    <property type="entry name" value="HisK_dim/P_sf"/>
</dbReference>
<dbReference type="SMART" id="SM00387">
    <property type="entry name" value="HATPase_c"/>
    <property type="match status" value="1"/>
</dbReference>
<dbReference type="InterPro" id="IPR005467">
    <property type="entry name" value="His_kinase_dom"/>
</dbReference>
<dbReference type="PANTHER" id="PTHR45528">
    <property type="entry name" value="SENSOR HISTIDINE KINASE CPXA"/>
    <property type="match status" value="1"/>
</dbReference>
<dbReference type="Gene3D" id="1.10.287.130">
    <property type="match status" value="1"/>
</dbReference>
<evidence type="ECO:0000256" key="10">
    <source>
        <dbReference type="ARBA" id="ARBA00022840"/>
    </source>
</evidence>
<dbReference type="Proteomes" id="UP000790580">
    <property type="component" value="Unassembled WGS sequence"/>
</dbReference>
<feature type="domain" description="HAMP" evidence="17">
    <location>
        <begin position="73"/>
        <end position="126"/>
    </location>
</feature>
<keyword evidence="8" id="KW-0547">Nucleotide-binding</keyword>
<dbReference type="Pfam" id="PF00512">
    <property type="entry name" value="HisKA"/>
    <property type="match status" value="1"/>
</dbReference>
<dbReference type="EC" id="2.7.13.3" evidence="3"/>
<dbReference type="InterPro" id="IPR036890">
    <property type="entry name" value="HATPase_C_sf"/>
</dbReference>
<evidence type="ECO:0000256" key="14">
    <source>
        <dbReference type="SAM" id="Coils"/>
    </source>
</evidence>
<gene>
    <name evidence="18" type="ORF">KS407_18680</name>
</gene>
<comment type="catalytic activity">
    <reaction evidence="1">
        <text>ATP + protein L-histidine = ADP + protein N-phospho-L-histidine.</text>
        <dbReference type="EC" id="2.7.13.3"/>
    </reaction>
</comment>
<evidence type="ECO:0000256" key="6">
    <source>
        <dbReference type="ARBA" id="ARBA00022679"/>
    </source>
</evidence>